<evidence type="ECO:0000256" key="4">
    <source>
        <dbReference type="ARBA" id="ARBA00022807"/>
    </source>
</evidence>
<dbReference type="InterPro" id="IPR016125">
    <property type="entry name" value="Peptidase_C15-like"/>
</dbReference>
<dbReference type="MEROPS" id="C15.A02"/>
<evidence type="ECO:0000256" key="2">
    <source>
        <dbReference type="ARBA" id="ARBA00022670"/>
    </source>
</evidence>
<dbReference type="HOGENOM" id="CLU_128557_1_0_1"/>
<keyword evidence="4" id="KW-0788">Thiol protease</keyword>
<dbReference type="InterPro" id="IPR036440">
    <property type="entry name" value="Peptidase_C15-like_sf"/>
</dbReference>
<dbReference type="Gene3D" id="3.40.630.20">
    <property type="entry name" value="Peptidase C15, pyroglutamyl peptidase I-like"/>
    <property type="match status" value="1"/>
</dbReference>
<name>C4J0E7_MAIZE</name>
<sequence>MDTRGLPKGLVLGSCTVLEAAGQGALGPLYQLLESTVVSGRGRGMPAQERVILLHFGANSGSHRFALENRAVNEATFRCPDELGWKPQVCYNFTVALMYKHVNSLCHYIFLVSLHSRGRLSYHPMETSYTQDRPHCH</sequence>
<comment type="similarity">
    <text evidence="1">Belongs to the peptidase C15 family.</text>
</comment>
<accession>C4J0E7</accession>
<reference evidence="5" key="1">
    <citation type="journal article" date="2009" name="PLoS Genet.">
        <title>Sequencing, mapping, and analysis of 27,455 maize full-length cDNAs.</title>
        <authorList>
            <person name="Soderlund C."/>
            <person name="Descour A."/>
            <person name="Kudrna D."/>
            <person name="Bomhoff M."/>
            <person name="Boyd L."/>
            <person name="Currie J."/>
            <person name="Angelova A."/>
            <person name="Collura K."/>
            <person name="Wissotski M."/>
            <person name="Ashley E."/>
            <person name="Morrow D."/>
            <person name="Fernandes J."/>
            <person name="Walbot V."/>
            <person name="Yu Y."/>
        </authorList>
    </citation>
    <scope>NUCLEOTIDE SEQUENCE</scope>
    <source>
        <strain evidence="5">B73</strain>
    </source>
</reference>
<dbReference type="AlphaFoldDB" id="C4J0E7"/>
<dbReference type="GO" id="GO:0008234">
    <property type="term" value="F:cysteine-type peptidase activity"/>
    <property type="evidence" value="ECO:0007669"/>
    <property type="project" value="UniProtKB-KW"/>
</dbReference>
<dbReference type="ExpressionAtlas" id="C4J0E7">
    <property type="expression patterns" value="baseline and differential"/>
</dbReference>
<dbReference type="PANTHER" id="PTHR23402">
    <property type="entry name" value="PROTEASE FAMILY C15 PYROGLUTAMYL-PEPTIDASE I-RELATED"/>
    <property type="match status" value="1"/>
</dbReference>
<keyword evidence="2" id="KW-0645">Protease</keyword>
<keyword evidence="3" id="KW-0378">Hydrolase</keyword>
<evidence type="ECO:0000256" key="1">
    <source>
        <dbReference type="ARBA" id="ARBA00006641"/>
    </source>
</evidence>
<organism evidence="5">
    <name type="scientific">Zea mays</name>
    <name type="common">Maize</name>
    <dbReference type="NCBI Taxonomy" id="4577"/>
    <lineage>
        <taxon>Eukaryota</taxon>
        <taxon>Viridiplantae</taxon>
        <taxon>Streptophyta</taxon>
        <taxon>Embryophyta</taxon>
        <taxon>Tracheophyta</taxon>
        <taxon>Spermatophyta</taxon>
        <taxon>Magnoliopsida</taxon>
        <taxon>Liliopsida</taxon>
        <taxon>Poales</taxon>
        <taxon>Poaceae</taxon>
        <taxon>PACMAD clade</taxon>
        <taxon>Panicoideae</taxon>
        <taxon>Andropogonodae</taxon>
        <taxon>Andropogoneae</taxon>
        <taxon>Tripsacinae</taxon>
        <taxon>Zea</taxon>
    </lineage>
</organism>
<dbReference type="PANTHER" id="PTHR23402:SF22">
    <property type="entry name" value="PEPTIDASE C15 PYROGLUTAMYL PEPTIDASE I-LIKE"/>
    <property type="match status" value="1"/>
</dbReference>
<protein>
    <submittedName>
        <fullName evidence="5">Uncharacterized protein</fullName>
    </submittedName>
</protein>
<dbReference type="SUPFAM" id="SSF53182">
    <property type="entry name" value="Pyrrolidone carboxyl peptidase (pyroglutamate aminopeptidase)"/>
    <property type="match status" value="1"/>
</dbReference>
<proteinExistence type="evidence at transcript level"/>
<dbReference type="EMBL" id="BT084294">
    <property type="protein sequence ID" value="ACR34647.1"/>
    <property type="molecule type" value="mRNA"/>
</dbReference>
<dbReference type="GO" id="GO:0006508">
    <property type="term" value="P:proteolysis"/>
    <property type="evidence" value="ECO:0007669"/>
    <property type="project" value="UniProtKB-KW"/>
</dbReference>
<evidence type="ECO:0000256" key="3">
    <source>
        <dbReference type="ARBA" id="ARBA00022801"/>
    </source>
</evidence>
<evidence type="ECO:0000313" key="5">
    <source>
        <dbReference type="EMBL" id="ACR34647.1"/>
    </source>
</evidence>